<reference evidence="2 3" key="1">
    <citation type="journal article" date="2018" name="Mar. Genomics">
        <title>Complete genome sequence of Marinifilaceae bacterium strain SPP2, isolated from the Antarctic marine sediment.</title>
        <authorList>
            <person name="Watanabe M."/>
            <person name="Kojima H."/>
            <person name="Fukui M."/>
        </authorList>
    </citation>
    <scope>NUCLEOTIDE SEQUENCE [LARGE SCALE GENOMIC DNA]</scope>
    <source>
        <strain evidence="2 3">SPP2</strain>
    </source>
</reference>
<organism evidence="2 3">
    <name type="scientific">Labilibaculum antarcticum</name>
    <dbReference type="NCBI Taxonomy" id="1717717"/>
    <lineage>
        <taxon>Bacteria</taxon>
        <taxon>Pseudomonadati</taxon>
        <taxon>Bacteroidota</taxon>
        <taxon>Bacteroidia</taxon>
        <taxon>Marinilabiliales</taxon>
        <taxon>Marinifilaceae</taxon>
        <taxon>Labilibaculum</taxon>
    </lineage>
</organism>
<keyword evidence="3" id="KW-1185">Reference proteome</keyword>
<evidence type="ECO:0000313" key="3">
    <source>
        <dbReference type="Proteomes" id="UP000218267"/>
    </source>
</evidence>
<evidence type="ECO:0000313" key="2">
    <source>
        <dbReference type="EMBL" id="BAX78492.1"/>
    </source>
</evidence>
<dbReference type="PANTHER" id="PTHR42686">
    <property type="entry name" value="GH17980P-RELATED"/>
    <property type="match status" value="1"/>
</dbReference>
<proteinExistence type="predicted"/>
<dbReference type="CDD" id="cd19090">
    <property type="entry name" value="AKR_AKR15A-like"/>
    <property type="match status" value="1"/>
</dbReference>
<dbReference type="PRINTS" id="PR00069">
    <property type="entry name" value="ALDKETRDTASE"/>
</dbReference>
<protein>
    <submittedName>
        <fullName evidence="2">Oxidoreductase</fullName>
    </submittedName>
</protein>
<dbReference type="AlphaFoldDB" id="A0A1Y1CEP0"/>
<dbReference type="EMBL" id="AP018042">
    <property type="protein sequence ID" value="BAX78492.1"/>
    <property type="molecule type" value="Genomic_DNA"/>
</dbReference>
<dbReference type="Gene3D" id="3.20.20.100">
    <property type="entry name" value="NADP-dependent oxidoreductase domain"/>
    <property type="match status" value="1"/>
</dbReference>
<sequence>MITKPSYIKGDYKKSSFFSGQSRLVCGCSGLGGVWSPVEESVAVEAMMYALERGVRVFDTAPSYNMSQTYLGKALRQWKGEKPFISTKVGRLKAEKADDCIVDYTAESMRRSVQESLDILGVDKIDLLFLHEPHLVPVEKMDEIMACLQSFKKEGIVGMLGIGGNPIDRFYPHMIKDNFDVLSGFLKMDACNLSGFEKDIPQIRKENIAYYAASALHMGLLGRRLDTYNEDRPNNEWITNMDVDIAMKTSEIAKKHNIPLSRLALRYLFSMEEADRVVVGPHTKAQLADLIDAWDEGVLSEDIFNEITENIITSRKAVIA</sequence>
<dbReference type="Proteomes" id="UP000218267">
    <property type="component" value="Chromosome"/>
</dbReference>
<feature type="domain" description="NADP-dependent oxidoreductase" evidence="1">
    <location>
        <begin position="23"/>
        <end position="309"/>
    </location>
</feature>
<dbReference type="KEGG" id="mbas:ALGA_0097"/>
<dbReference type="PANTHER" id="PTHR42686:SF1">
    <property type="entry name" value="GH17980P-RELATED"/>
    <property type="match status" value="1"/>
</dbReference>
<dbReference type="GO" id="GO:0016491">
    <property type="term" value="F:oxidoreductase activity"/>
    <property type="evidence" value="ECO:0007669"/>
    <property type="project" value="InterPro"/>
</dbReference>
<dbReference type="InterPro" id="IPR023210">
    <property type="entry name" value="NADP_OxRdtase_dom"/>
</dbReference>
<gene>
    <name evidence="2" type="ORF">ALGA_0097</name>
</gene>
<name>A0A1Y1CEP0_9BACT</name>
<dbReference type="Pfam" id="PF00248">
    <property type="entry name" value="Aldo_ket_red"/>
    <property type="match status" value="1"/>
</dbReference>
<dbReference type="RefSeq" id="WP_197705658.1">
    <property type="nucleotide sequence ID" value="NZ_AP018042.1"/>
</dbReference>
<dbReference type="InterPro" id="IPR020471">
    <property type="entry name" value="AKR"/>
</dbReference>
<evidence type="ECO:0000259" key="1">
    <source>
        <dbReference type="Pfam" id="PF00248"/>
    </source>
</evidence>
<accession>A0A1Y1CEP0</accession>
<dbReference type="GO" id="GO:0005829">
    <property type="term" value="C:cytosol"/>
    <property type="evidence" value="ECO:0007669"/>
    <property type="project" value="TreeGrafter"/>
</dbReference>
<reference evidence="3" key="2">
    <citation type="journal article" date="2020" name="Antonie Van Leeuwenhoek">
        <title>Labilibaculum antarcticum sp. nov., a novel facultative anaerobic, psychrotorelant bacterium isolated from marine sediment of Antarctica.</title>
        <authorList>
            <person name="Watanabe M."/>
            <person name="Kojima H."/>
            <person name="Fukui M."/>
        </authorList>
    </citation>
    <scope>NUCLEOTIDE SEQUENCE [LARGE SCALE GENOMIC DNA]</scope>
    <source>
        <strain evidence="3">SPP2</strain>
    </source>
</reference>
<dbReference type="InterPro" id="IPR036812">
    <property type="entry name" value="NAD(P)_OxRdtase_dom_sf"/>
</dbReference>
<dbReference type="SUPFAM" id="SSF51430">
    <property type="entry name" value="NAD(P)-linked oxidoreductase"/>
    <property type="match status" value="1"/>
</dbReference>